<reference evidence="2 3" key="1">
    <citation type="submission" date="2019-02" db="EMBL/GenBank/DDBJ databases">
        <title>Deep-cultivation of Planctomycetes and their phenomic and genomic characterization uncovers novel biology.</title>
        <authorList>
            <person name="Wiegand S."/>
            <person name="Jogler M."/>
            <person name="Boedeker C."/>
            <person name="Pinto D."/>
            <person name="Vollmers J."/>
            <person name="Rivas-Marin E."/>
            <person name="Kohn T."/>
            <person name="Peeters S.H."/>
            <person name="Heuer A."/>
            <person name="Rast P."/>
            <person name="Oberbeckmann S."/>
            <person name="Bunk B."/>
            <person name="Jeske O."/>
            <person name="Meyerdierks A."/>
            <person name="Storesund J.E."/>
            <person name="Kallscheuer N."/>
            <person name="Luecker S."/>
            <person name="Lage O.M."/>
            <person name="Pohl T."/>
            <person name="Merkel B.J."/>
            <person name="Hornburger P."/>
            <person name="Mueller R.-W."/>
            <person name="Bruemmer F."/>
            <person name="Labrenz M."/>
            <person name="Spormann A.M."/>
            <person name="Op den Camp H."/>
            <person name="Overmann J."/>
            <person name="Amann R."/>
            <person name="Jetten M.S.M."/>
            <person name="Mascher T."/>
            <person name="Medema M.H."/>
            <person name="Devos D.P."/>
            <person name="Kaster A.-K."/>
            <person name="Ovreas L."/>
            <person name="Rohde M."/>
            <person name="Galperin M.Y."/>
            <person name="Jogler C."/>
        </authorList>
    </citation>
    <scope>NUCLEOTIDE SEQUENCE [LARGE SCALE GENOMIC DNA]</scope>
    <source>
        <strain evidence="2 3">Pla163</strain>
    </source>
</reference>
<accession>A0A518CUQ5</accession>
<keyword evidence="3" id="KW-1185">Reference proteome</keyword>
<evidence type="ECO:0000256" key="1">
    <source>
        <dbReference type="SAM" id="MobiDB-lite"/>
    </source>
</evidence>
<gene>
    <name evidence="2" type="ORF">Pla163_00520</name>
</gene>
<dbReference type="Proteomes" id="UP000319342">
    <property type="component" value="Chromosome"/>
</dbReference>
<dbReference type="AlphaFoldDB" id="A0A518CUQ5"/>
<sequence>MFVLVPALLCVQLAPSAQPTGPSSIAPASRSARSTVLDDDGGWSWSRRSNCLIVENRLVVGTVSAGVHDPTRKGDVNLLVFDLSSRETRLVELHDRLECDDHVAPSLAVFQDARLFAVYSKDGADNLIRSRWSADPRLAEWHIERSVRIATDDFDVADPHAFVLADGSVFTAFIGPGGVPHATIATGPEQASSEPFALLSGAGRVRVCFAPDRLGDIHLLCTGRRSSEFNGGVRHGVFRDGRVRAFGDSTRAAIGAPAPDIATLTRVFEARSDTAARAGDLRTDAYGALVGVYSVQVDGVGDGLEQRAGSSRHEYRYACWNGTRWVDHRIGHAGSRLHAGADDPPGQVTIDPSDSATLVLSTDAHPATGAPLISAADGLRHHELFRARTPNGGATWAFEALTVDSTADNVRPRLAWSPARGTWLVWLRGEYRSARDFEQQVVALGLDDGVVLTVDADAFADLEFALLFPKSAYLPFSSASDDEDHTRAVIGRSLDAGRGRADPTWTIYRQLPGDYTLELWAKADLVRGVPTRVVEVTLPHAGPLVVE</sequence>
<proteinExistence type="predicted"/>
<feature type="compositionally biased region" description="Low complexity" evidence="1">
    <location>
        <begin position="22"/>
        <end position="34"/>
    </location>
</feature>
<dbReference type="EMBL" id="CP036290">
    <property type="protein sequence ID" value="QDU82957.1"/>
    <property type="molecule type" value="Genomic_DNA"/>
</dbReference>
<organism evidence="2 3">
    <name type="scientific">Rohdeia mirabilis</name>
    <dbReference type="NCBI Taxonomy" id="2528008"/>
    <lineage>
        <taxon>Bacteria</taxon>
        <taxon>Pseudomonadati</taxon>
        <taxon>Planctomycetota</taxon>
        <taxon>Planctomycetia</taxon>
        <taxon>Planctomycetia incertae sedis</taxon>
        <taxon>Rohdeia</taxon>
    </lineage>
</organism>
<feature type="region of interest" description="Disordered" evidence="1">
    <location>
        <begin position="16"/>
        <end position="38"/>
    </location>
</feature>
<name>A0A518CUQ5_9BACT</name>
<protein>
    <submittedName>
        <fullName evidence="2">Uncharacterized protein</fullName>
    </submittedName>
</protein>
<evidence type="ECO:0000313" key="2">
    <source>
        <dbReference type="EMBL" id="QDU82957.1"/>
    </source>
</evidence>
<evidence type="ECO:0000313" key="3">
    <source>
        <dbReference type="Proteomes" id="UP000319342"/>
    </source>
</evidence>